<sequence>MERKEGGIQKEERQAMAPGHERVPEGNLDDLWAELQEAGLVTGLSGDASMVDVSTTGPWGQPAAMEGAQASLEPTITEEARAAANHTGVPAIVEEALASLAPAIAEALGERDALAFFQQELLHPADPPAIPLDHGSVSEADRDDFWENLPGSNPNDPKRRSPLSGDPIADLTWCTAPGFSNGGPAPTASGLGELEPAPTSPLPVVAMTEGAGVVEFGGMLVPSFIFGDTYETGQEVTSPIANTMDFTLHVQQRAGAPMCDVVPDSSCVWPSGNNGGEICFTGWGGESWDSESDSGIDEGERMYWAETMPKELRKQRGRCLRTSWIESL</sequence>
<accession>A0A317SRV6</accession>
<dbReference type="EMBL" id="PYWC01000036">
    <property type="protein sequence ID" value="PWW76156.1"/>
    <property type="molecule type" value="Genomic_DNA"/>
</dbReference>
<feature type="region of interest" description="Disordered" evidence="1">
    <location>
        <begin position="142"/>
        <end position="167"/>
    </location>
</feature>
<gene>
    <name evidence="2" type="ORF">C7212DRAFT_363413</name>
</gene>
<feature type="region of interest" description="Disordered" evidence="1">
    <location>
        <begin position="1"/>
        <end position="28"/>
    </location>
</feature>
<evidence type="ECO:0000256" key="1">
    <source>
        <dbReference type="SAM" id="MobiDB-lite"/>
    </source>
</evidence>
<organism evidence="2 3">
    <name type="scientific">Tuber magnatum</name>
    <name type="common">white Piedmont truffle</name>
    <dbReference type="NCBI Taxonomy" id="42249"/>
    <lineage>
        <taxon>Eukaryota</taxon>
        <taxon>Fungi</taxon>
        <taxon>Dikarya</taxon>
        <taxon>Ascomycota</taxon>
        <taxon>Pezizomycotina</taxon>
        <taxon>Pezizomycetes</taxon>
        <taxon>Pezizales</taxon>
        <taxon>Tuberaceae</taxon>
        <taxon>Tuber</taxon>
    </lineage>
</organism>
<name>A0A317SRV6_9PEZI</name>
<evidence type="ECO:0000313" key="3">
    <source>
        <dbReference type="Proteomes" id="UP000246991"/>
    </source>
</evidence>
<comment type="caution">
    <text evidence="2">The sequence shown here is derived from an EMBL/GenBank/DDBJ whole genome shotgun (WGS) entry which is preliminary data.</text>
</comment>
<proteinExistence type="predicted"/>
<protein>
    <submittedName>
        <fullName evidence="2">Uncharacterized protein</fullName>
    </submittedName>
</protein>
<dbReference type="Proteomes" id="UP000246991">
    <property type="component" value="Unassembled WGS sequence"/>
</dbReference>
<reference evidence="2 3" key="1">
    <citation type="submission" date="2018-03" db="EMBL/GenBank/DDBJ databases">
        <title>Genomes of Pezizomycetes fungi and the evolution of truffles.</title>
        <authorList>
            <person name="Murat C."/>
            <person name="Payen T."/>
            <person name="Noel B."/>
            <person name="Kuo A."/>
            <person name="Martin F.M."/>
        </authorList>
    </citation>
    <scope>NUCLEOTIDE SEQUENCE [LARGE SCALE GENOMIC DNA]</scope>
    <source>
        <strain evidence="2">091103-1</strain>
    </source>
</reference>
<feature type="compositionally biased region" description="Basic and acidic residues" evidence="1">
    <location>
        <begin position="1"/>
        <end position="24"/>
    </location>
</feature>
<dbReference type="AlphaFoldDB" id="A0A317SRV6"/>
<keyword evidence="3" id="KW-1185">Reference proteome</keyword>
<evidence type="ECO:0000313" key="2">
    <source>
        <dbReference type="EMBL" id="PWW76156.1"/>
    </source>
</evidence>